<evidence type="ECO:0000256" key="5">
    <source>
        <dbReference type="RuleBase" id="RU003345"/>
    </source>
</evidence>
<gene>
    <name evidence="7" type="primary">atd2</name>
    <name evidence="7" type="ORF">SOMG_05074</name>
</gene>
<dbReference type="FunFam" id="3.40.309.10:FF:000012">
    <property type="entry name" value="Betaine aldehyde dehydrogenase"/>
    <property type="match status" value="1"/>
</dbReference>
<dbReference type="KEGG" id="som:SOMG_05074"/>
<dbReference type="InterPro" id="IPR016162">
    <property type="entry name" value="Ald_DH_N"/>
</dbReference>
<evidence type="ECO:0000256" key="4">
    <source>
        <dbReference type="PROSITE-ProRule" id="PRU10007"/>
    </source>
</evidence>
<feature type="domain" description="Aldehyde dehydrogenase" evidence="6">
    <location>
        <begin position="29"/>
        <end position="488"/>
    </location>
</feature>
<dbReference type="Gene3D" id="3.40.605.10">
    <property type="entry name" value="Aldehyde Dehydrogenase, Chain A, domain 1"/>
    <property type="match status" value="1"/>
</dbReference>
<dbReference type="PROSITE" id="PS00070">
    <property type="entry name" value="ALDEHYDE_DEHYDR_CYS"/>
    <property type="match status" value="1"/>
</dbReference>
<comment type="similarity">
    <text evidence="1 5">Belongs to the aldehyde dehydrogenase family.</text>
</comment>
<sequence>MSEGLFQKLPLPDGGTVRQPVGLYIDGQWIKSREVLETVDPATEEVITKVYLAGTEEVDLAVKAARNAFKNWRKVHGSERGSLLMKLADAAEKHIDTLSAIEAMDSGKPKDSNARGDVEGTIALLRYCAGWADKIYGSVIPTGSEKLAYSKRLPIGVCGQIVPWNYPLNMAGWKIAPALAAGNCIIIKSAETTPLSLLYFAQLVDKVGFPKGVVNIISGLGKVAGSHIASHPGIDKIAFTGSTEIGSTIQKLASSNLKTVTLECGGKSPFIVFEDADIEQAVKWAAVGIVFNSGQICTGNSRIYVQEKVYEKFLEKFKDHVLADYKLGSPFDESTVVGPVVNKVQYDRVLHYINVGKNEGARVVLGNEQNPSKKGYFIHPVIFADCHQGMTIVKDEIFGPVVAVSKFTTEDEVLEKANDSIYGLAAMCFTQNLERAHRVSDELETGMVFINSAENSDIQAPFGGVKMSGIGSELGAPGIETYTHLKTVHLNLSNKL</sequence>
<dbReference type="Gene3D" id="3.40.309.10">
    <property type="entry name" value="Aldehyde Dehydrogenase, Chain A, domain 2"/>
    <property type="match status" value="1"/>
</dbReference>
<dbReference type="PANTHER" id="PTHR43720:SF2">
    <property type="entry name" value="2-AMINOMUCONIC SEMIALDEHYDE DEHYDROGENASE"/>
    <property type="match status" value="1"/>
</dbReference>
<dbReference type="PROSITE" id="PS00687">
    <property type="entry name" value="ALDEHYDE_DEHYDR_GLU"/>
    <property type="match status" value="1"/>
</dbReference>
<dbReference type="Proteomes" id="UP001212411">
    <property type="component" value="Chromosome 3"/>
</dbReference>
<evidence type="ECO:0000313" key="8">
    <source>
        <dbReference type="Proteomes" id="UP001212411"/>
    </source>
</evidence>
<accession>A0AAF0AY90</accession>
<evidence type="ECO:0000256" key="3">
    <source>
        <dbReference type="ARBA" id="ARBA00023027"/>
    </source>
</evidence>
<dbReference type="FunFam" id="3.40.605.10:FF:000001">
    <property type="entry name" value="Aldehyde dehydrogenase 1"/>
    <property type="match status" value="1"/>
</dbReference>
<protein>
    <submittedName>
        <fullName evidence="7">Aldehyde dehydrogenase</fullName>
    </submittedName>
</protein>
<keyword evidence="8" id="KW-1185">Reference proteome</keyword>
<dbReference type="InterPro" id="IPR016160">
    <property type="entry name" value="Ald_DH_CS_CYS"/>
</dbReference>
<dbReference type="InterPro" id="IPR015590">
    <property type="entry name" value="Aldehyde_DH_dom"/>
</dbReference>
<evidence type="ECO:0000313" key="7">
    <source>
        <dbReference type="EMBL" id="WBW74795.1"/>
    </source>
</evidence>
<evidence type="ECO:0000256" key="1">
    <source>
        <dbReference type="ARBA" id="ARBA00009986"/>
    </source>
</evidence>
<dbReference type="InterPro" id="IPR016161">
    <property type="entry name" value="Ald_DH/histidinol_DH"/>
</dbReference>
<dbReference type="GeneID" id="80878538"/>
<evidence type="ECO:0000259" key="6">
    <source>
        <dbReference type="Pfam" id="PF00171"/>
    </source>
</evidence>
<dbReference type="SUPFAM" id="SSF53720">
    <property type="entry name" value="ALDH-like"/>
    <property type="match status" value="1"/>
</dbReference>
<dbReference type="RefSeq" id="XP_056039038.1">
    <property type="nucleotide sequence ID" value="XM_056183849.1"/>
</dbReference>
<name>A0AAF0AY90_9SCHI</name>
<evidence type="ECO:0000256" key="2">
    <source>
        <dbReference type="ARBA" id="ARBA00023002"/>
    </source>
</evidence>
<feature type="active site" evidence="4">
    <location>
        <position position="263"/>
    </location>
</feature>
<keyword evidence="2 5" id="KW-0560">Oxidoreductase</keyword>
<dbReference type="GO" id="GO:0006598">
    <property type="term" value="P:polyamine catabolic process"/>
    <property type="evidence" value="ECO:0007669"/>
    <property type="project" value="TreeGrafter"/>
</dbReference>
<proteinExistence type="inferred from homology"/>
<dbReference type="GO" id="GO:0004029">
    <property type="term" value="F:aldehyde dehydrogenase (NAD+) activity"/>
    <property type="evidence" value="ECO:0007669"/>
    <property type="project" value="TreeGrafter"/>
</dbReference>
<organism evidence="7 8">
    <name type="scientific">Schizosaccharomyces osmophilus</name>
    <dbReference type="NCBI Taxonomy" id="2545709"/>
    <lineage>
        <taxon>Eukaryota</taxon>
        <taxon>Fungi</taxon>
        <taxon>Dikarya</taxon>
        <taxon>Ascomycota</taxon>
        <taxon>Taphrinomycotina</taxon>
        <taxon>Schizosaccharomycetes</taxon>
        <taxon>Schizosaccharomycetales</taxon>
        <taxon>Schizosaccharomycetaceae</taxon>
        <taxon>Schizosaccharomyces</taxon>
    </lineage>
</organism>
<dbReference type="InterPro" id="IPR029510">
    <property type="entry name" value="Ald_DH_CS_GLU"/>
</dbReference>
<dbReference type="AlphaFoldDB" id="A0AAF0AY90"/>
<dbReference type="InterPro" id="IPR016163">
    <property type="entry name" value="Ald_DH_C"/>
</dbReference>
<reference evidence="7 8" key="1">
    <citation type="journal article" date="2023" name="G3 (Bethesda)">
        <title>A high-quality reference genome for the fission yeast Schizosaccharomyces osmophilus.</title>
        <authorList>
            <person name="Jia G.S."/>
            <person name="Zhang W.C."/>
            <person name="Liang Y."/>
            <person name="Liu X.H."/>
            <person name="Rhind N."/>
            <person name="Pidoux A."/>
            <person name="Brysch-Herzberg M."/>
            <person name="Du L.L."/>
        </authorList>
    </citation>
    <scope>NUCLEOTIDE SEQUENCE [LARGE SCALE GENOMIC DNA]</scope>
    <source>
        <strain evidence="7 8">CBS 15793</strain>
    </source>
</reference>
<dbReference type="EMBL" id="CP115613">
    <property type="protein sequence ID" value="WBW74795.1"/>
    <property type="molecule type" value="Genomic_DNA"/>
</dbReference>
<keyword evidence="3" id="KW-0520">NAD</keyword>
<dbReference type="Pfam" id="PF00171">
    <property type="entry name" value="Aldedh"/>
    <property type="match status" value="1"/>
</dbReference>
<dbReference type="PANTHER" id="PTHR43720">
    <property type="entry name" value="2-AMINOMUCONIC SEMIALDEHYDE DEHYDROGENASE"/>
    <property type="match status" value="1"/>
</dbReference>